<evidence type="ECO:0000313" key="2">
    <source>
        <dbReference type="Proteomes" id="UP000622707"/>
    </source>
</evidence>
<gene>
    <name evidence="1" type="ORF">JI746_05545</name>
</gene>
<dbReference type="Proteomes" id="UP000622707">
    <property type="component" value="Unassembled WGS sequence"/>
</dbReference>
<sequence length="286" mass="30245">MPEPTQAVALLDELPEALATGEQRHIYAEIRRLSAVPMVALIYRHLATIPGALEWAWSVLEPALRAGAVQQAAWQLASRARVPRQPVLPVAALRAVGIVEADQRAIAQVLDAYNRANPVNIVAVRCLSLRLAGGAPPASSGVPPQDWQPPAAISSLPPMVDPQAMPPAVRAAALLLTDRGRTDAPSPLWPSLYRHLAHWPSFLGLATVVVPPEFEAIDATAARLRQQVDDAAATLAAQLPASTSHPAPAGAEARCLQAAITQFSPRIPEMVVIGNLLRGALPPASP</sequence>
<proteinExistence type="predicted"/>
<name>A0ABS1JK34_9BURK</name>
<accession>A0ABS1JK34</accession>
<evidence type="ECO:0000313" key="1">
    <source>
        <dbReference type="EMBL" id="MBL0424569.1"/>
    </source>
</evidence>
<protein>
    <submittedName>
        <fullName evidence="1">Uncharacterized protein</fullName>
    </submittedName>
</protein>
<comment type="caution">
    <text evidence="1">The sequence shown here is derived from an EMBL/GenBank/DDBJ whole genome shotgun (WGS) entry which is preliminary data.</text>
</comment>
<dbReference type="EMBL" id="JAEQND010000003">
    <property type="protein sequence ID" value="MBL0424569.1"/>
    <property type="molecule type" value="Genomic_DNA"/>
</dbReference>
<keyword evidence="2" id="KW-1185">Reference proteome</keyword>
<dbReference type="RefSeq" id="WP_201687820.1">
    <property type="nucleotide sequence ID" value="NZ_JAEQND010000003.1"/>
</dbReference>
<reference evidence="1 2" key="1">
    <citation type="journal article" date="2017" name="Int. J. Syst. Evol. Microbiol.">
        <title>Ramlibacter alkalitolerans sp. nov., alkali-tolerant bacterium isolated from soil of ginseng.</title>
        <authorList>
            <person name="Lee D.H."/>
            <person name="Cha C.J."/>
        </authorList>
    </citation>
    <scope>NUCLEOTIDE SEQUENCE [LARGE SCALE GENOMIC DNA]</scope>
    <source>
        <strain evidence="1 2">KACC 19305</strain>
    </source>
</reference>
<organism evidence="1 2">
    <name type="scientific">Ramlibacter alkalitolerans</name>
    <dbReference type="NCBI Taxonomy" id="2039631"/>
    <lineage>
        <taxon>Bacteria</taxon>
        <taxon>Pseudomonadati</taxon>
        <taxon>Pseudomonadota</taxon>
        <taxon>Betaproteobacteria</taxon>
        <taxon>Burkholderiales</taxon>
        <taxon>Comamonadaceae</taxon>
        <taxon>Ramlibacter</taxon>
    </lineage>
</organism>